<dbReference type="Proteomes" id="UP000027002">
    <property type="component" value="Chromosome 5"/>
</dbReference>
<dbReference type="Pfam" id="PF13826">
    <property type="entry name" value="Monooxy_af470-like"/>
    <property type="match status" value="1"/>
</dbReference>
<evidence type="ECO:0000313" key="2">
    <source>
        <dbReference type="Proteomes" id="UP000027002"/>
    </source>
</evidence>
<evidence type="ECO:0000313" key="1">
    <source>
        <dbReference type="EMBL" id="QUC22694.1"/>
    </source>
</evidence>
<dbReference type="GeneID" id="66067712"/>
<dbReference type="AlphaFoldDB" id="A0A8E5HWT8"/>
<dbReference type="KEGG" id="uvi:66067712"/>
<accession>A0A8E5HWT8</accession>
<sequence length="290" mass="30740">MAAEFRPLVAPLDEPPAGDDASLTVRAVRAVLAHRHKVFAAAAAQLLVSTLFPGRFAVVPIATLAGLVATAELVHLLTPAPPKPPPQLRAVVPGRATPQLPRADGSFPAPPASPGQPVVLFLLGVQFNHPRGRAGPHARALALRFRRLNASLHERRAELGLLGCSEWAGGGGGGGGGGGTLLFAYYFRDVESVHRFAHGEAHREAWEWYAGAGAEHMGIFHETYAVPAHAWEAVYVNCRPELLGAGVVRCDGVPEGQGGGWRNTLVSADHPALRSQWRRMNRDAGGVPRG</sequence>
<name>A0A8E5HWT8_USTVR</name>
<dbReference type="InterPro" id="IPR025444">
    <property type="entry name" value="Monooxy_af470"/>
</dbReference>
<dbReference type="EMBL" id="CP072757">
    <property type="protein sequence ID" value="QUC22694.1"/>
    <property type="molecule type" value="Genomic_DNA"/>
</dbReference>
<keyword evidence="2" id="KW-1185">Reference proteome</keyword>
<proteinExistence type="predicted"/>
<protein>
    <submittedName>
        <fullName evidence="1">Uncharacterized protein</fullName>
    </submittedName>
</protein>
<organism evidence="1 2">
    <name type="scientific">Ustilaginoidea virens</name>
    <name type="common">Rice false smut fungus</name>
    <name type="synonym">Villosiclava virens</name>
    <dbReference type="NCBI Taxonomy" id="1159556"/>
    <lineage>
        <taxon>Eukaryota</taxon>
        <taxon>Fungi</taxon>
        <taxon>Dikarya</taxon>
        <taxon>Ascomycota</taxon>
        <taxon>Pezizomycotina</taxon>
        <taxon>Sordariomycetes</taxon>
        <taxon>Hypocreomycetidae</taxon>
        <taxon>Hypocreales</taxon>
        <taxon>Clavicipitaceae</taxon>
        <taxon>Ustilaginoidea</taxon>
    </lineage>
</organism>
<dbReference type="OrthoDB" id="3202396at2759"/>
<gene>
    <name evidence="1" type="ORF">UV8b_06935</name>
</gene>
<reference evidence="1" key="1">
    <citation type="submission" date="2020-03" db="EMBL/GenBank/DDBJ databases">
        <title>A mixture of massive structural variations and highly conserved coding sequences in Ustilaginoidea virens genome.</title>
        <authorList>
            <person name="Zhang K."/>
            <person name="Zhao Z."/>
            <person name="Zhang Z."/>
            <person name="Li Y."/>
            <person name="Hsiang T."/>
            <person name="Sun W."/>
        </authorList>
    </citation>
    <scope>NUCLEOTIDE SEQUENCE</scope>
    <source>
        <strain evidence="1">UV-8b</strain>
    </source>
</reference>
<dbReference type="RefSeq" id="XP_043000367.1">
    <property type="nucleotide sequence ID" value="XM_043144432.1"/>
</dbReference>